<dbReference type="GO" id="GO:0046872">
    <property type="term" value="F:metal ion binding"/>
    <property type="evidence" value="ECO:0007669"/>
    <property type="project" value="UniProtKB-KW"/>
</dbReference>
<keyword evidence="5" id="KW-1185">Reference proteome</keyword>
<keyword evidence="1" id="KW-0479">Metal-binding</keyword>
<protein>
    <submittedName>
        <fullName evidence="4">Fumarylacetoacetate hydrolase</fullName>
    </submittedName>
</protein>
<dbReference type="InterPro" id="IPR011234">
    <property type="entry name" value="Fumarylacetoacetase-like_C"/>
</dbReference>
<dbReference type="InterPro" id="IPR036663">
    <property type="entry name" value="Fumarylacetoacetase_C_sf"/>
</dbReference>
<evidence type="ECO:0000313" key="5">
    <source>
        <dbReference type="Proteomes" id="UP000245168"/>
    </source>
</evidence>
<name>A0A2U2BT42_9PROT</name>
<dbReference type="EMBL" id="QEXV01000003">
    <property type="protein sequence ID" value="PWE17174.1"/>
    <property type="molecule type" value="Genomic_DNA"/>
</dbReference>
<reference evidence="5" key="1">
    <citation type="submission" date="2018-05" db="EMBL/GenBank/DDBJ databases">
        <authorList>
            <person name="Liu B.-T."/>
        </authorList>
    </citation>
    <scope>NUCLEOTIDE SEQUENCE [LARGE SCALE GENOMIC DNA]</scope>
    <source>
        <strain evidence="5">WD6-1</strain>
    </source>
</reference>
<sequence length="226" mass="24133">MSRYVIDPPPVVAIPVEGGGAFPVRRIYCVGRNYADHAREMGGDPDREAPFFFSKPRDAAVCADEIPYPPATRDLHHEVELVLALKSGGADIPVEQAMAHVYGAAVGVDLTRRDLQAQAKKAGRPWTTAKGFDGSAPMGPIRPGAVPERGEVTLSVDGETRQAGDLDQMVWRSGEIIAHLSRLFRLEAGDLVFTGTPAGVGAVEAGQKIEARIADLPPLAFTLSAR</sequence>
<organism evidence="4 5">
    <name type="scientific">Marinicauda salina</name>
    <dbReference type="NCBI Taxonomy" id="2135793"/>
    <lineage>
        <taxon>Bacteria</taxon>
        <taxon>Pseudomonadati</taxon>
        <taxon>Pseudomonadota</taxon>
        <taxon>Alphaproteobacteria</taxon>
        <taxon>Maricaulales</taxon>
        <taxon>Maricaulaceae</taxon>
        <taxon>Marinicauda</taxon>
    </lineage>
</organism>
<evidence type="ECO:0000256" key="2">
    <source>
        <dbReference type="SAM" id="MobiDB-lite"/>
    </source>
</evidence>
<keyword evidence="4" id="KW-0378">Hydrolase</keyword>
<dbReference type="Pfam" id="PF01557">
    <property type="entry name" value="FAA_hydrolase"/>
    <property type="match status" value="1"/>
</dbReference>
<dbReference type="SUPFAM" id="SSF56529">
    <property type="entry name" value="FAH"/>
    <property type="match status" value="1"/>
</dbReference>
<proteinExistence type="predicted"/>
<feature type="domain" description="Fumarylacetoacetase-like C-terminal" evidence="3">
    <location>
        <begin position="27"/>
        <end position="222"/>
    </location>
</feature>
<accession>A0A2U2BT42</accession>
<dbReference type="OrthoDB" id="5197601at2"/>
<comment type="caution">
    <text evidence="4">The sequence shown here is derived from an EMBL/GenBank/DDBJ whole genome shotgun (WGS) entry which is preliminary data.</text>
</comment>
<dbReference type="GO" id="GO:0018773">
    <property type="term" value="F:acetylpyruvate hydrolase activity"/>
    <property type="evidence" value="ECO:0007669"/>
    <property type="project" value="TreeGrafter"/>
</dbReference>
<dbReference type="AlphaFoldDB" id="A0A2U2BT42"/>
<dbReference type="PANTHER" id="PTHR11820">
    <property type="entry name" value="ACYLPYRUVASE"/>
    <property type="match status" value="1"/>
</dbReference>
<dbReference type="Proteomes" id="UP000245168">
    <property type="component" value="Unassembled WGS sequence"/>
</dbReference>
<evidence type="ECO:0000313" key="4">
    <source>
        <dbReference type="EMBL" id="PWE17174.1"/>
    </source>
</evidence>
<evidence type="ECO:0000256" key="1">
    <source>
        <dbReference type="ARBA" id="ARBA00022723"/>
    </source>
</evidence>
<feature type="region of interest" description="Disordered" evidence="2">
    <location>
        <begin position="120"/>
        <end position="141"/>
    </location>
</feature>
<evidence type="ECO:0000259" key="3">
    <source>
        <dbReference type="Pfam" id="PF01557"/>
    </source>
</evidence>
<dbReference type="RefSeq" id="WP_109252405.1">
    <property type="nucleotide sequence ID" value="NZ_QEXV01000003.1"/>
</dbReference>
<gene>
    <name evidence="4" type="ORF">DDZ18_05605</name>
</gene>
<dbReference type="PANTHER" id="PTHR11820:SF90">
    <property type="entry name" value="FLUTATHIONE S-TRANSFERASE"/>
    <property type="match status" value="1"/>
</dbReference>
<dbReference type="Gene3D" id="3.90.850.10">
    <property type="entry name" value="Fumarylacetoacetase-like, C-terminal domain"/>
    <property type="match status" value="1"/>
</dbReference>